<dbReference type="EMBL" id="CZPT02000398">
    <property type="protein sequence ID" value="SCU65754.1"/>
    <property type="molecule type" value="Genomic_DNA"/>
</dbReference>
<dbReference type="RefSeq" id="XP_067077303.1">
    <property type="nucleotide sequence ID" value="XM_067221202.1"/>
</dbReference>
<dbReference type="VEuPathDB" id="TriTrypDB:TEOVI_000628900"/>
<proteinExistence type="predicted"/>
<dbReference type="InterPro" id="IPR046341">
    <property type="entry name" value="SET_dom_sf"/>
</dbReference>
<dbReference type="GO" id="GO:0016279">
    <property type="term" value="F:protein-lysine N-methyltransferase activity"/>
    <property type="evidence" value="ECO:0007669"/>
    <property type="project" value="TreeGrafter"/>
</dbReference>
<accession>A0A1G4I1X9</accession>
<dbReference type="Gene3D" id="3.90.1410.10">
    <property type="entry name" value="set domain protein methyltransferase, domain 1"/>
    <property type="match status" value="1"/>
</dbReference>
<dbReference type="InterPro" id="IPR050600">
    <property type="entry name" value="SETD3_SETD6_MTase"/>
</dbReference>
<evidence type="ECO:0000313" key="1">
    <source>
        <dbReference type="EMBL" id="SCU65754.1"/>
    </source>
</evidence>
<dbReference type="GO" id="GO:0005634">
    <property type="term" value="C:nucleus"/>
    <property type="evidence" value="ECO:0007669"/>
    <property type="project" value="TreeGrafter"/>
</dbReference>
<evidence type="ECO:0000313" key="2">
    <source>
        <dbReference type="Proteomes" id="UP000195570"/>
    </source>
</evidence>
<comment type="caution">
    <text evidence="1">The sequence shown here is derived from an EMBL/GenBank/DDBJ whole genome shotgun (WGS) entry which is preliminary data.</text>
</comment>
<dbReference type="GeneID" id="92380223"/>
<protein>
    <submittedName>
        <fullName evidence="1">Conserved protein</fullName>
    </submittedName>
</protein>
<dbReference type="Proteomes" id="UP000195570">
    <property type="component" value="Unassembled WGS sequence"/>
</dbReference>
<organism evidence="1 2">
    <name type="scientific">Trypanosoma equiperdum</name>
    <dbReference type="NCBI Taxonomy" id="5694"/>
    <lineage>
        <taxon>Eukaryota</taxon>
        <taxon>Discoba</taxon>
        <taxon>Euglenozoa</taxon>
        <taxon>Kinetoplastea</taxon>
        <taxon>Metakinetoplastina</taxon>
        <taxon>Trypanosomatida</taxon>
        <taxon>Trypanosomatidae</taxon>
        <taxon>Trypanosoma</taxon>
    </lineage>
</organism>
<reference evidence="1" key="1">
    <citation type="submission" date="2016-09" db="EMBL/GenBank/DDBJ databases">
        <authorList>
            <person name="Hebert L."/>
            <person name="Moumen B."/>
        </authorList>
    </citation>
    <scope>NUCLEOTIDE SEQUENCE [LARGE SCALE GENOMIC DNA]</scope>
    <source>
        <strain evidence="1">OVI</strain>
    </source>
</reference>
<keyword evidence="2" id="KW-1185">Reference proteome</keyword>
<dbReference type="PANTHER" id="PTHR13271:SF136">
    <property type="entry name" value="SET DOMAIN-CONTAINING PROTEIN"/>
    <property type="match status" value="1"/>
</dbReference>
<dbReference type="SUPFAM" id="SSF82199">
    <property type="entry name" value="SET domain"/>
    <property type="match status" value="1"/>
</dbReference>
<name>A0A1G4I1X9_TRYEQ</name>
<dbReference type="PANTHER" id="PTHR13271">
    <property type="entry name" value="UNCHARACTERIZED PUTATIVE METHYLTRANSFERASE"/>
    <property type="match status" value="1"/>
</dbReference>
<sequence>MRKRDALLSMWRRVATSSFVPLRRDVWYASKRLVSYEERDPANCGIAARQQVEMNEQLRVALESVEPQADSSLQAEEVQSTIRKKEMFAPRIATLAAVAPLAEGELPPAVYRKPKFSFLSDPSERHPPDALSVYEVPNNSPKAPLPMWASSLTSPQLGRQRIRVENWISTDSMGTVPEDHVQDFLAWFREELIKSSQTVLWNMLTDNVDFHLRSQYSRGLVARKPFHKGDMIFAVPLYGALGADSADEFVPSSPAPSVASEGNLTPWSLTINSENLQRHSVAAQRRGVPSYQSVEAIVGQRKSSFDPLPHPLFVDQVHFALLLACERAEGAKSPLFSYLRLLSPFDDDFIRELHLGVLDPATHLEYTDHCGRFSHYLRQIRNRWQQEYESAVCSGAGEVSSVDGSVSPNDGNDVVNARSPIEEGKTQCTTPGRLPPPSMDDLTWALRVVLSRQRLLPLRRHTEHFEDICSEEKVLQKLHLWTRLITKMHMGVMDNIFRVVDRNRVGVNDFQPHTIATIVPIVDMLQHPPGGMSNTSCSIEKISLSNDSNKVANTAGMCKEAVCAVVRANSRIEEGDELTQLYPRCYSVSYTLYRFGFLPLRRRAGDAADAVLRTQR</sequence>
<gene>
    <name evidence="1" type="ORF">TEOVI_000628900</name>
</gene>
<dbReference type="AlphaFoldDB" id="A0A1G4I1X9"/>